<evidence type="ECO:0000259" key="4">
    <source>
        <dbReference type="Pfam" id="PF03446"/>
    </source>
</evidence>
<dbReference type="Proteomes" id="UP000773614">
    <property type="component" value="Unassembled WGS sequence"/>
</dbReference>
<dbReference type="OrthoDB" id="9812907at2"/>
<dbReference type="InterPro" id="IPR029154">
    <property type="entry name" value="HIBADH-like_NADP-bd"/>
</dbReference>
<name>A0A964T3I5_9HYPH</name>
<dbReference type="GO" id="GO:0016491">
    <property type="term" value="F:oxidoreductase activity"/>
    <property type="evidence" value="ECO:0007669"/>
    <property type="project" value="UniProtKB-KW"/>
</dbReference>
<accession>A0A964T3I5</accession>
<organism evidence="6 7">
    <name type="scientific">Propylenella binzhouense</name>
    <dbReference type="NCBI Taxonomy" id="2555902"/>
    <lineage>
        <taxon>Bacteria</taxon>
        <taxon>Pseudomonadati</taxon>
        <taxon>Pseudomonadota</taxon>
        <taxon>Alphaproteobacteria</taxon>
        <taxon>Hyphomicrobiales</taxon>
        <taxon>Propylenellaceae</taxon>
        <taxon>Propylenella</taxon>
    </lineage>
</organism>
<dbReference type="RefSeq" id="WP_161139982.1">
    <property type="nucleotide sequence ID" value="NZ_SPKJ01000018.1"/>
</dbReference>
<evidence type="ECO:0000313" key="6">
    <source>
        <dbReference type="EMBL" id="MYZ47634.1"/>
    </source>
</evidence>
<protein>
    <submittedName>
        <fullName evidence="6">NAD(P)-dependent oxidoreductase</fullName>
    </submittedName>
</protein>
<dbReference type="AlphaFoldDB" id="A0A964T3I5"/>
<dbReference type="PIRSF" id="PIRSF000103">
    <property type="entry name" value="HIBADH"/>
    <property type="match status" value="1"/>
</dbReference>
<dbReference type="PANTHER" id="PTHR43580:SF2">
    <property type="entry name" value="CYTOKINE-LIKE NUCLEAR FACTOR N-PAC"/>
    <property type="match status" value="1"/>
</dbReference>
<comment type="caution">
    <text evidence="6">The sequence shown here is derived from an EMBL/GenBank/DDBJ whole genome shotgun (WGS) entry which is preliminary data.</text>
</comment>
<keyword evidence="2" id="KW-0520">NAD</keyword>
<gene>
    <name evidence="6" type="ORF">E4O86_07900</name>
</gene>
<evidence type="ECO:0000256" key="1">
    <source>
        <dbReference type="ARBA" id="ARBA00023002"/>
    </source>
</evidence>
<keyword evidence="1" id="KW-0560">Oxidoreductase</keyword>
<evidence type="ECO:0000313" key="7">
    <source>
        <dbReference type="Proteomes" id="UP000773614"/>
    </source>
</evidence>
<feature type="domain" description="6-phosphogluconate dehydrogenase NADP-binding" evidence="4">
    <location>
        <begin position="2"/>
        <end position="161"/>
    </location>
</feature>
<feature type="domain" description="3-hydroxyisobutyrate dehydrogenase-like NAD-binding" evidence="5">
    <location>
        <begin position="164"/>
        <end position="284"/>
    </location>
</feature>
<dbReference type="InterPro" id="IPR015815">
    <property type="entry name" value="HIBADH-related"/>
</dbReference>
<dbReference type="InterPro" id="IPR008927">
    <property type="entry name" value="6-PGluconate_DH-like_C_sf"/>
</dbReference>
<dbReference type="SUPFAM" id="SSF48179">
    <property type="entry name" value="6-phosphogluconate dehydrogenase C-terminal domain-like"/>
    <property type="match status" value="1"/>
</dbReference>
<dbReference type="Pfam" id="PF03446">
    <property type="entry name" value="NAD_binding_2"/>
    <property type="match status" value="1"/>
</dbReference>
<dbReference type="InterPro" id="IPR051265">
    <property type="entry name" value="HIBADH-related_NP60_sf"/>
</dbReference>
<dbReference type="Gene3D" id="3.40.50.720">
    <property type="entry name" value="NAD(P)-binding Rossmann-like Domain"/>
    <property type="match status" value="1"/>
</dbReference>
<dbReference type="GO" id="GO:0050661">
    <property type="term" value="F:NADP binding"/>
    <property type="evidence" value="ECO:0007669"/>
    <property type="project" value="InterPro"/>
</dbReference>
<dbReference type="EMBL" id="SPKJ01000018">
    <property type="protein sequence ID" value="MYZ47634.1"/>
    <property type="molecule type" value="Genomic_DNA"/>
</dbReference>
<dbReference type="PANTHER" id="PTHR43580">
    <property type="entry name" value="OXIDOREDUCTASE GLYR1-RELATED"/>
    <property type="match status" value="1"/>
</dbReference>
<dbReference type="InterPro" id="IPR013328">
    <property type="entry name" value="6PGD_dom2"/>
</dbReference>
<keyword evidence="7" id="KW-1185">Reference proteome</keyword>
<proteinExistence type="predicted"/>
<dbReference type="Gene3D" id="1.10.1040.10">
    <property type="entry name" value="N-(1-d-carboxylethyl)-l-norvaline Dehydrogenase, domain 2"/>
    <property type="match status" value="1"/>
</dbReference>
<dbReference type="InterPro" id="IPR036291">
    <property type="entry name" value="NAD(P)-bd_dom_sf"/>
</dbReference>
<dbReference type="InterPro" id="IPR006115">
    <property type="entry name" value="6PGDH_NADP-bd"/>
</dbReference>
<evidence type="ECO:0000259" key="5">
    <source>
        <dbReference type="Pfam" id="PF14833"/>
    </source>
</evidence>
<sequence length="294" mass="30191">MRIGIVGLGAMGKAFADRLAECGHELVVWNRTRAKAEALAGSGAEVAETPAALAGAVEAVISIVTDSEAVEAVYRGPEGLLSGDVAGQLFIEMSTVPPATQMRLSEAVGAKGAAFVECAVSGSVGPARQGRLIGLAGGSAEAVARARPILDCLCRRVEHIGPAGSGASVKLTVNLPLMLYFQALGEAYALSRHLGVDTAWLIDLLADTTGGPNLLKARGPAIATALAGEEPPPSFTVETLLKDLRTMIGEADRLGYGLPLAESALAVYEDAARSGWAGRDAGTLAAYWPSITRS</sequence>
<dbReference type="SUPFAM" id="SSF51735">
    <property type="entry name" value="NAD(P)-binding Rossmann-fold domains"/>
    <property type="match status" value="1"/>
</dbReference>
<dbReference type="GO" id="GO:0051287">
    <property type="term" value="F:NAD binding"/>
    <property type="evidence" value="ECO:0007669"/>
    <property type="project" value="InterPro"/>
</dbReference>
<feature type="active site" evidence="3">
    <location>
        <position position="170"/>
    </location>
</feature>
<reference evidence="6" key="1">
    <citation type="submission" date="2019-03" db="EMBL/GenBank/DDBJ databases">
        <title>Afifella sp. nov., isolated from activated sludge.</title>
        <authorList>
            <person name="Li Q."/>
            <person name="Liu Y."/>
        </authorList>
    </citation>
    <scope>NUCLEOTIDE SEQUENCE</scope>
    <source>
        <strain evidence="6">L72</strain>
    </source>
</reference>
<evidence type="ECO:0000256" key="2">
    <source>
        <dbReference type="ARBA" id="ARBA00023027"/>
    </source>
</evidence>
<dbReference type="Pfam" id="PF14833">
    <property type="entry name" value="NAD_binding_11"/>
    <property type="match status" value="1"/>
</dbReference>
<evidence type="ECO:0000256" key="3">
    <source>
        <dbReference type="PIRSR" id="PIRSR000103-1"/>
    </source>
</evidence>